<keyword evidence="5" id="KW-0411">Iron-sulfur</keyword>
<dbReference type="InterPro" id="IPR007197">
    <property type="entry name" value="rSAM"/>
</dbReference>
<dbReference type="Pfam" id="PF13186">
    <property type="entry name" value="SPASM"/>
    <property type="match status" value="1"/>
</dbReference>
<dbReference type="GO" id="GO:0046872">
    <property type="term" value="F:metal ion binding"/>
    <property type="evidence" value="ECO:0007669"/>
    <property type="project" value="UniProtKB-KW"/>
</dbReference>
<dbReference type="Proteomes" id="UP000280434">
    <property type="component" value="Unassembled WGS sequence"/>
</dbReference>
<dbReference type="GO" id="GO:0003824">
    <property type="term" value="F:catalytic activity"/>
    <property type="evidence" value="ECO:0007669"/>
    <property type="project" value="InterPro"/>
</dbReference>
<dbReference type="InterPro" id="IPR058240">
    <property type="entry name" value="rSAM_sf"/>
</dbReference>
<keyword evidence="4" id="KW-0408">Iron</keyword>
<dbReference type="CDD" id="cd21109">
    <property type="entry name" value="SPASM"/>
    <property type="match status" value="1"/>
</dbReference>
<protein>
    <submittedName>
        <fullName evidence="7">Radical SAM protein</fullName>
    </submittedName>
</protein>
<dbReference type="InterPro" id="IPR050377">
    <property type="entry name" value="Radical_SAM_PqqE_MftC-like"/>
</dbReference>
<name>A0A494XLL3_9BURK</name>
<reference evidence="7 8" key="1">
    <citation type="submission" date="2018-10" db="EMBL/GenBank/DDBJ databases">
        <title>Paraburkholderia sp. 7MK8-2, isolated from soil.</title>
        <authorList>
            <person name="Gao Z.-H."/>
            <person name="Qiu L.-H."/>
        </authorList>
    </citation>
    <scope>NUCLEOTIDE SEQUENCE [LARGE SCALE GENOMIC DNA]</scope>
    <source>
        <strain evidence="7 8">7MK8-2</strain>
    </source>
</reference>
<dbReference type="EMBL" id="RBZV01000004">
    <property type="protein sequence ID" value="RKP48443.1"/>
    <property type="molecule type" value="Genomic_DNA"/>
</dbReference>
<dbReference type="SFLD" id="SFLDG01067">
    <property type="entry name" value="SPASM/twitch_domain_containing"/>
    <property type="match status" value="1"/>
</dbReference>
<gene>
    <name evidence="7" type="ORF">D7S89_14150</name>
</gene>
<organism evidence="7 8">
    <name type="scientific">Trinickia fusca</name>
    <dbReference type="NCBI Taxonomy" id="2419777"/>
    <lineage>
        <taxon>Bacteria</taxon>
        <taxon>Pseudomonadati</taxon>
        <taxon>Pseudomonadota</taxon>
        <taxon>Betaproteobacteria</taxon>
        <taxon>Burkholderiales</taxon>
        <taxon>Burkholderiaceae</taxon>
        <taxon>Trinickia</taxon>
    </lineage>
</organism>
<comment type="caution">
    <text evidence="7">The sequence shown here is derived from an EMBL/GenBank/DDBJ whole genome shotgun (WGS) entry which is preliminary data.</text>
</comment>
<dbReference type="Pfam" id="PF04055">
    <property type="entry name" value="Radical_SAM"/>
    <property type="match status" value="1"/>
</dbReference>
<dbReference type="Gene3D" id="3.20.20.70">
    <property type="entry name" value="Aldolase class I"/>
    <property type="match status" value="1"/>
</dbReference>
<dbReference type="PANTHER" id="PTHR11228:SF7">
    <property type="entry name" value="PQQA PEPTIDE CYCLASE"/>
    <property type="match status" value="1"/>
</dbReference>
<dbReference type="PANTHER" id="PTHR11228">
    <property type="entry name" value="RADICAL SAM DOMAIN PROTEIN"/>
    <property type="match status" value="1"/>
</dbReference>
<proteinExistence type="predicted"/>
<dbReference type="PROSITE" id="PS51918">
    <property type="entry name" value="RADICAL_SAM"/>
    <property type="match status" value="1"/>
</dbReference>
<dbReference type="AlphaFoldDB" id="A0A494XLL3"/>
<dbReference type="CDD" id="cd01335">
    <property type="entry name" value="Radical_SAM"/>
    <property type="match status" value="1"/>
</dbReference>
<evidence type="ECO:0000313" key="8">
    <source>
        <dbReference type="Proteomes" id="UP000280434"/>
    </source>
</evidence>
<accession>A0A494XLL3</accession>
<sequence>MPRALKQLVIKPTVYCFHKCPYCDLRQDYYQGVLKKNKARVIPVRDTRMSALGLEMNAKAAKLNPGHMPLEMALQSIDEAAALGMESMQLSGGDPLLYPHLTEVIRAAAKHPGVFVFMNSVGTQVSAAKVRELIDAGLMAWNFSVDTLDPVLYEELRGVSRALEKIMAAIATVGSVAVDYPDFCINYMTVITNKNYRELPDLFSHCLETGIASIYLMNVYGDVEGRSLLSVDQIQEFRNEIVPEILRRIKDKSPYEIVKTNAELVMSTFFSPENSDENYSKGIYWPNPEAAKAACRTPEHYALIEPDGKVLPCCLVEISHEGEVGDMSRHSLTEVWAGSGYSDFRRDRIDFCVKCSSPRNKTVGFIPKLCRQFNVFETEN</sequence>
<dbReference type="SUPFAM" id="SSF102114">
    <property type="entry name" value="Radical SAM enzymes"/>
    <property type="match status" value="1"/>
</dbReference>
<evidence type="ECO:0000256" key="1">
    <source>
        <dbReference type="ARBA" id="ARBA00001966"/>
    </source>
</evidence>
<feature type="domain" description="Radical SAM core" evidence="6">
    <location>
        <begin position="1"/>
        <end position="252"/>
    </location>
</feature>
<keyword evidence="3" id="KW-0479">Metal-binding</keyword>
<keyword evidence="2" id="KW-0949">S-adenosyl-L-methionine</keyword>
<evidence type="ECO:0000256" key="2">
    <source>
        <dbReference type="ARBA" id="ARBA00022691"/>
    </source>
</evidence>
<evidence type="ECO:0000256" key="4">
    <source>
        <dbReference type="ARBA" id="ARBA00023004"/>
    </source>
</evidence>
<dbReference type="SFLD" id="SFLDS00029">
    <property type="entry name" value="Radical_SAM"/>
    <property type="match status" value="1"/>
</dbReference>
<dbReference type="RefSeq" id="WP_121278292.1">
    <property type="nucleotide sequence ID" value="NZ_RBZV01000004.1"/>
</dbReference>
<dbReference type="InterPro" id="IPR013785">
    <property type="entry name" value="Aldolase_TIM"/>
</dbReference>
<keyword evidence="8" id="KW-1185">Reference proteome</keyword>
<evidence type="ECO:0000256" key="3">
    <source>
        <dbReference type="ARBA" id="ARBA00022723"/>
    </source>
</evidence>
<dbReference type="GO" id="GO:0051536">
    <property type="term" value="F:iron-sulfur cluster binding"/>
    <property type="evidence" value="ECO:0007669"/>
    <property type="project" value="UniProtKB-KW"/>
</dbReference>
<evidence type="ECO:0000313" key="7">
    <source>
        <dbReference type="EMBL" id="RKP48443.1"/>
    </source>
</evidence>
<comment type="cofactor">
    <cofactor evidence="1">
        <name>[4Fe-4S] cluster</name>
        <dbReference type="ChEBI" id="CHEBI:49883"/>
    </cofactor>
</comment>
<dbReference type="InterPro" id="IPR023885">
    <property type="entry name" value="4Fe4S-binding_SPASM_dom"/>
</dbReference>
<evidence type="ECO:0000256" key="5">
    <source>
        <dbReference type="ARBA" id="ARBA00023014"/>
    </source>
</evidence>
<evidence type="ECO:0000259" key="6">
    <source>
        <dbReference type="PROSITE" id="PS51918"/>
    </source>
</evidence>